<dbReference type="GeneID" id="68118097"/>
<evidence type="ECO:0000259" key="2">
    <source>
        <dbReference type="PROSITE" id="PS50172"/>
    </source>
</evidence>
<keyword evidence="4" id="KW-1185">Reference proteome</keyword>
<evidence type="ECO:0000313" key="3">
    <source>
        <dbReference type="EMBL" id="KAF0982903.1"/>
    </source>
</evidence>
<dbReference type="GO" id="GO:0045944">
    <property type="term" value="P:positive regulation of transcription by RNA polymerase II"/>
    <property type="evidence" value="ECO:0007669"/>
    <property type="project" value="TreeGrafter"/>
</dbReference>
<dbReference type="SUPFAM" id="SSF52113">
    <property type="entry name" value="BRCT domain"/>
    <property type="match status" value="1"/>
</dbReference>
<dbReference type="AlphaFoldDB" id="A0A6A5BXS9"/>
<dbReference type="InterPro" id="IPR047252">
    <property type="entry name" value="TP53BP1-like"/>
</dbReference>
<feature type="domain" description="BRCT" evidence="2">
    <location>
        <begin position="61"/>
        <end position="159"/>
    </location>
</feature>
<dbReference type="GO" id="GO:0042393">
    <property type="term" value="F:histone binding"/>
    <property type="evidence" value="ECO:0007669"/>
    <property type="project" value="TreeGrafter"/>
</dbReference>
<dbReference type="EMBL" id="VFQX01000007">
    <property type="protein sequence ID" value="KAF0982903.1"/>
    <property type="molecule type" value="Genomic_DNA"/>
</dbReference>
<dbReference type="VEuPathDB" id="AmoebaDB:NF0025390"/>
<dbReference type="Pfam" id="PF16589">
    <property type="entry name" value="BRCT_2"/>
    <property type="match status" value="1"/>
</dbReference>
<feature type="region of interest" description="Disordered" evidence="1">
    <location>
        <begin position="37"/>
        <end position="58"/>
    </location>
</feature>
<sequence>MIQEVKQRVRLEQQETTDDFQVSEDEQDYVLPSFSQELISSEDEMEKKKRKKPHRKKQMAQSLMIFSDIHFVVSSSLVENDKEAVDRIIKKENGTIMRQLSSELMDTYVNKKIILISEKSSTKPTFLIALLLDIPILKPQWIFDCSNQNRLLLEDQEIKKYLVDRGSYRLRSNPSIQHVEKQTFNQSLLCCKTENRIFYGCKVKIIDNSEDQSLTTGWSGILKVGGAQVEEYLENQTNEGSNFIFVKDGNEVPQEIMEMATQRKLPILDRESILKIVITLEREFSPEQVINFNQLSRTITQTSNSINRNEIVESISLVDLQGYDVCEELMNGLTHCEGYFFLKEEQNCYLKSKFIRLNKNGSNEIYHLHDMILVNYLNDEIFCRIDSLYYDCSFPSMTATQYIKIPNTKELVMTRRSIRSPLSMIQYKICLCSNPASRECCFVSDAFFNTKTCKIEEFSYFPSALSKEEALNSIENLKNCSFKWIAPVKVSLFKDYVSICGLKWRGQIFQKGDFVIVNSLQTTITGRIKSFRDDDISHFTYPAKKYLVSEGSLFIEVFVKGNSEGLSHHQTPPVLTPTHQVTCVKITDICHIQAVMVIDSNVAETTTTCLHFLIRCHSFC</sequence>
<feature type="compositionally biased region" description="Basic and acidic residues" evidence="1">
    <location>
        <begin position="1"/>
        <end position="13"/>
    </location>
</feature>
<evidence type="ECO:0000313" key="4">
    <source>
        <dbReference type="Proteomes" id="UP000444721"/>
    </source>
</evidence>
<dbReference type="GO" id="GO:0000077">
    <property type="term" value="P:DNA damage checkpoint signaling"/>
    <property type="evidence" value="ECO:0007669"/>
    <property type="project" value="TreeGrafter"/>
</dbReference>
<dbReference type="PROSITE" id="PS50172">
    <property type="entry name" value="BRCT"/>
    <property type="match status" value="1"/>
</dbReference>
<comment type="caution">
    <text evidence="3">The sequence shown here is derived from an EMBL/GenBank/DDBJ whole genome shotgun (WGS) entry which is preliminary data.</text>
</comment>
<feature type="region of interest" description="Disordered" evidence="1">
    <location>
        <begin position="1"/>
        <end position="25"/>
    </location>
</feature>
<gene>
    <name evidence="3" type="ORF">FDP41_010882</name>
</gene>
<dbReference type="VEuPathDB" id="AmoebaDB:NfTy_015480"/>
<dbReference type="RefSeq" id="XP_044567616.1">
    <property type="nucleotide sequence ID" value="XM_044701228.1"/>
</dbReference>
<feature type="compositionally biased region" description="Acidic residues" evidence="1">
    <location>
        <begin position="15"/>
        <end position="25"/>
    </location>
</feature>
<feature type="compositionally biased region" description="Basic residues" evidence="1">
    <location>
        <begin position="48"/>
        <end position="58"/>
    </location>
</feature>
<reference evidence="3 4" key="1">
    <citation type="journal article" date="2019" name="Sci. Rep.">
        <title>Nanopore sequencing improves the draft genome of the human pathogenic amoeba Naegleria fowleri.</title>
        <authorList>
            <person name="Liechti N."/>
            <person name="Schurch N."/>
            <person name="Bruggmann R."/>
            <person name="Wittwer M."/>
        </authorList>
    </citation>
    <scope>NUCLEOTIDE SEQUENCE [LARGE SCALE GENOMIC DNA]</scope>
    <source>
        <strain evidence="3 4">ATCC 30894</strain>
    </source>
</reference>
<dbReference type="VEuPathDB" id="AmoebaDB:FDP41_010882"/>
<dbReference type="InterPro" id="IPR036420">
    <property type="entry name" value="BRCT_dom_sf"/>
</dbReference>
<proteinExistence type="predicted"/>
<dbReference type="Gene3D" id="3.40.50.10190">
    <property type="entry name" value="BRCT domain"/>
    <property type="match status" value="2"/>
</dbReference>
<dbReference type="SMART" id="SM00292">
    <property type="entry name" value="BRCT"/>
    <property type="match status" value="1"/>
</dbReference>
<dbReference type="GO" id="GO:0005634">
    <property type="term" value="C:nucleus"/>
    <property type="evidence" value="ECO:0007669"/>
    <property type="project" value="TreeGrafter"/>
</dbReference>
<dbReference type="OrthoDB" id="129353at2759"/>
<evidence type="ECO:0000256" key="1">
    <source>
        <dbReference type="SAM" id="MobiDB-lite"/>
    </source>
</evidence>
<name>A0A6A5BXS9_NAEFO</name>
<organism evidence="3 4">
    <name type="scientific">Naegleria fowleri</name>
    <name type="common">Brain eating amoeba</name>
    <dbReference type="NCBI Taxonomy" id="5763"/>
    <lineage>
        <taxon>Eukaryota</taxon>
        <taxon>Discoba</taxon>
        <taxon>Heterolobosea</taxon>
        <taxon>Tetramitia</taxon>
        <taxon>Eutetramitia</taxon>
        <taxon>Vahlkampfiidae</taxon>
        <taxon>Naegleria</taxon>
    </lineage>
</organism>
<dbReference type="PANTHER" id="PTHR15321:SF3">
    <property type="entry name" value="TP53-BINDING PROTEIN 1"/>
    <property type="match status" value="1"/>
</dbReference>
<dbReference type="InterPro" id="IPR001357">
    <property type="entry name" value="BRCT_dom"/>
</dbReference>
<dbReference type="Proteomes" id="UP000444721">
    <property type="component" value="Unassembled WGS sequence"/>
</dbReference>
<dbReference type="PANTHER" id="PTHR15321">
    <property type="entry name" value="TUMOR SUPPRESSOR P53-BINDING PROTEIN 1"/>
    <property type="match status" value="1"/>
</dbReference>
<protein>
    <recommendedName>
        <fullName evidence="2">BRCT domain-containing protein</fullName>
    </recommendedName>
</protein>
<accession>A0A6A5BXS9</accession>